<keyword evidence="7" id="KW-0812">Transmembrane</keyword>
<proteinExistence type="predicted"/>
<dbReference type="InterPro" id="IPR036909">
    <property type="entry name" value="Cyt_c-like_dom_sf"/>
</dbReference>
<keyword evidence="10" id="KW-1185">Reference proteome</keyword>
<evidence type="ECO:0000256" key="2">
    <source>
        <dbReference type="ARBA" id="ARBA00022617"/>
    </source>
</evidence>
<keyword evidence="4" id="KW-0249">Electron transport</keyword>
<feature type="domain" description="Cytochrome c" evidence="8">
    <location>
        <begin position="72"/>
        <end position="147"/>
    </location>
</feature>
<dbReference type="RefSeq" id="WP_078666361.1">
    <property type="nucleotide sequence ID" value="NZ_FUXM01000040.1"/>
</dbReference>
<keyword evidence="7" id="KW-0472">Membrane</keyword>
<dbReference type="Proteomes" id="UP000189933">
    <property type="component" value="Unassembled WGS sequence"/>
</dbReference>
<feature type="domain" description="Cytochrome c" evidence="8">
    <location>
        <begin position="158"/>
        <end position="236"/>
    </location>
</feature>
<dbReference type="EMBL" id="FUXM01000040">
    <property type="protein sequence ID" value="SKA21712.1"/>
    <property type="molecule type" value="Genomic_DNA"/>
</dbReference>
<dbReference type="PANTHER" id="PTHR37823:SF1">
    <property type="entry name" value="CYTOCHROME C-553-LIKE"/>
    <property type="match status" value="1"/>
</dbReference>
<evidence type="ECO:0000256" key="6">
    <source>
        <dbReference type="PROSITE-ProRule" id="PRU00433"/>
    </source>
</evidence>
<reference evidence="10" key="1">
    <citation type="submission" date="2017-02" db="EMBL/GenBank/DDBJ databases">
        <authorList>
            <person name="Varghese N."/>
            <person name="Submissions S."/>
        </authorList>
    </citation>
    <scope>NUCLEOTIDE SEQUENCE [LARGE SCALE GENOMIC DNA]</scope>
    <source>
        <strain evidence="10">DSM 16521</strain>
    </source>
</reference>
<feature type="transmembrane region" description="Helical" evidence="7">
    <location>
        <begin position="6"/>
        <end position="30"/>
    </location>
</feature>
<keyword evidence="5 6" id="KW-0408">Iron</keyword>
<sequence length="236" mass="26470">MSNTLFLQLALLSLAIVLLNSLVFLGFALFGKDRKQIFGLAMLILSLLPLGAIGWQLYQGLELKAMVRPRTPSFKDGREVLEHFCLNCHRWQGQGGEIAPDLSQLLRDYTPQRLKQLLKRPANQLMVSVPLGEEETQRLMEYFLEQGLLQGKDRTAEMENQQIPAIFRDKQCLLCHRLDGTGGEIGPDLREAYQRNGAAGLKAKLSGSGQSQGMMPVIPLTEKEMAVMIKYLEAKQ</sequence>
<name>A0A1T4S0L0_9FIRM</name>
<keyword evidence="2 6" id="KW-0349">Heme</keyword>
<evidence type="ECO:0000256" key="4">
    <source>
        <dbReference type="ARBA" id="ARBA00022982"/>
    </source>
</evidence>
<protein>
    <submittedName>
        <fullName evidence="9">Cytochrome c</fullName>
    </submittedName>
</protein>
<dbReference type="InterPro" id="IPR051811">
    <property type="entry name" value="Cytochrome_c550/c551-like"/>
</dbReference>
<dbReference type="Gene3D" id="1.10.760.10">
    <property type="entry name" value="Cytochrome c-like domain"/>
    <property type="match status" value="2"/>
</dbReference>
<evidence type="ECO:0000256" key="5">
    <source>
        <dbReference type="ARBA" id="ARBA00023004"/>
    </source>
</evidence>
<feature type="transmembrane region" description="Helical" evidence="7">
    <location>
        <begin position="37"/>
        <end position="58"/>
    </location>
</feature>
<evidence type="ECO:0000313" key="10">
    <source>
        <dbReference type="Proteomes" id="UP000189933"/>
    </source>
</evidence>
<dbReference type="GO" id="GO:0020037">
    <property type="term" value="F:heme binding"/>
    <property type="evidence" value="ECO:0007669"/>
    <property type="project" value="InterPro"/>
</dbReference>
<evidence type="ECO:0000259" key="8">
    <source>
        <dbReference type="PROSITE" id="PS51007"/>
    </source>
</evidence>
<dbReference type="Pfam" id="PF00034">
    <property type="entry name" value="Cytochrom_C"/>
    <property type="match status" value="1"/>
</dbReference>
<evidence type="ECO:0000256" key="3">
    <source>
        <dbReference type="ARBA" id="ARBA00022723"/>
    </source>
</evidence>
<accession>A0A1T4S0L0</accession>
<keyword evidence="7" id="KW-1133">Transmembrane helix</keyword>
<keyword evidence="3 6" id="KW-0479">Metal-binding</keyword>
<gene>
    <name evidence="9" type="ORF">SAMN02745885_02368</name>
</gene>
<dbReference type="GO" id="GO:0009055">
    <property type="term" value="F:electron transfer activity"/>
    <property type="evidence" value="ECO:0007669"/>
    <property type="project" value="InterPro"/>
</dbReference>
<dbReference type="SUPFAM" id="SSF46626">
    <property type="entry name" value="Cytochrome c"/>
    <property type="match status" value="2"/>
</dbReference>
<dbReference type="PROSITE" id="PS51007">
    <property type="entry name" value="CYTC"/>
    <property type="match status" value="2"/>
</dbReference>
<organism evidence="9 10">
    <name type="scientific">Carboxydocella sporoproducens DSM 16521</name>
    <dbReference type="NCBI Taxonomy" id="1121270"/>
    <lineage>
        <taxon>Bacteria</taxon>
        <taxon>Bacillati</taxon>
        <taxon>Bacillota</taxon>
        <taxon>Clostridia</taxon>
        <taxon>Eubacteriales</taxon>
        <taxon>Clostridiales Family XVI. Incertae Sedis</taxon>
        <taxon>Carboxydocella</taxon>
    </lineage>
</organism>
<dbReference type="OrthoDB" id="9781261at2"/>
<dbReference type="PANTHER" id="PTHR37823">
    <property type="entry name" value="CYTOCHROME C-553-LIKE"/>
    <property type="match status" value="1"/>
</dbReference>
<evidence type="ECO:0000256" key="1">
    <source>
        <dbReference type="ARBA" id="ARBA00022448"/>
    </source>
</evidence>
<dbReference type="AlphaFoldDB" id="A0A1T4S0L0"/>
<evidence type="ECO:0000313" key="9">
    <source>
        <dbReference type="EMBL" id="SKA21712.1"/>
    </source>
</evidence>
<dbReference type="GO" id="GO:0046872">
    <property type="term" value="F:metal ion binding"/>
    <property type="evidence" value="ECO:0007669"/>
    <property type="project" value="UniProtKB-KW"/>
</dbReference>
<keyword evidence="1" id="KW-0813">Transport</keyword>
<evidence type="ECO:0000256" key="7">
    <source>
        <dbReference type="SAM" id="Phobius"/>
    </source>
</evidence>
<dbReference type="InterPro" id="IPR009056">
    <property type="entry name" value="Cyt_c-like_dom"/>
</dbReference>